<reference evidence="1 2" key="1">
    <citation type="journal article" date="2021" name="Nat. Plants">
        <title>The Taxus genome provides insights into paclitaxel biosynthesis.</title>
        <authorList>
            <person name="Xiong X."/>
            <person name="Gou J."/>
            <person name="Liao Q."/>
            <person name="Li Y."/>
            <person name="Zhou Q."/>
            <person name="Bi G."/>
            <person name="Li C."/>
            <person name="Du R."/>
            <person name="Wang X."/>
            <person name="Sun T."/>
            <person name="Guo L."/>
            <person name="Liang H."/>
            <person name="Lu P."/>
            <person name="Wu Y."/>
            <person name="Zhang Z."/>
            <person name="Ro D.K."/>
            <person name="Shang Y."/>
            <person name="Huang S."/>
            <person name="Yan J."/>
        </authorList>
    </citation>
    <scope>NUCLEOTIDE SEQUENCE [LARGE SCALE GENOMIC DNA]</scope>
    <source>
        <strain evidence="1">Ta-2019</strain>
    </source>
</reference>
<dbReference type="AlphaFoldDB" id="A0AA38FBK4"/>
<organism evidence="1 2">
    <name type="scientific">Taxus chinensis</name>
    <name type="common">Chinese yew</name>
    <name type="synonym">Taxus wallichiana var. chinensis</name>
    <dbReference type="NCBI Taxonomy" id="29808"/>
    <lineage>
        <taxon>Eukaryota</taxon>
        <taxon>Viridiplantae</taxon>
        <taxon>Streptophyta</taxon>
        <taxon>Embryophyta</taxon>
        <taxon>Tracheophyta</taxon>
        <taxon>Spermatophyta</taxon>
        <taxon>Pinopsida</taxon>
        <taxon>Pinidae</taxon>
        <taxon>Conifers II</taxon>
        <taxon>Cupressales</taxon>
        <taxon>Taxaceae</taxon>
        <taxon>Taxus</taxon>
    </lineage>
</organism>
<evidence type="ECO:0000313" key="1">
    <source>
        <dbReference type="EMBL" id="KAH9295572.1"/>
    </source>
</evidence>
<keyword evidence="2" id="KW-1185">Reference proteome</keyword>
<sequence>MGLSVQEGTILIACAATSHFVDRSARVEAHPTVRVPQLFGLPYDDVLPSMPIVYQSVKEARGGLNDYHSWTIMTPR</sequence>
<dbReference type="Proteomes" id="UP000824469">
    <property type="component" value="Unassembled WGS sequence"/>
</dbReference>
<dbReference type="EMBL" id="JAHRHJ020000011">
    <property type="protein sequence ID" value="KAH9295572.1"/>
    <property type="molecule type" value="Genomic_DNA"/>
</dbReference>
<protein>
    <submittedName>
        <fullName evidence="1">Uncharacterized protein</fullName>
    </submittedName>
</protein>
<feature type="non-terminal residue" evidence="1">
    <location>
        <position position="76"/>
    </location>
</feature>
<name>A0AA38FBK4_TAXCH</name>
<comment type="caution">
    <text evidence="1">The sequence shown here is derived from an EMBL/GenBank/DDBJ whole genome shotgun (WGS) entry which is preliminary data.</text>
</comment>
<gene>
    <name evidence="1" type="ORF">KI387_039160</name>
</gene>
<accession>A0AA38FBK4</accession>
<evidence type="ECO:0000313" key="2">
    <source>
        <dbReference type="Proteomes" id="UP000824469"/>
    </source>
</evidence>
<proteinExistence type="predicted"/>